<reference evidence="4 5" key="1">
    <citation type="submission" date="2007-08" db="EMBL/GenBank/DDBJ databases">
        <title>Complete sequence of Roseiflexus castenholzii DSM 13941.</title>
        <authorList>
            <consortium name="US DOE Joint Genome Institute"/>
            <person name="Copeland A."/>
            <person name="Lucas S."/>
            <person name="Lapidus A."/>
            <person name="Barry K."/>
            <person name="Glavina del Rio T."/>
            <person name="Dalin E."/>
            <person name="Tice H."/>
            <person name="Pitluck S."/>
            <person name="Thompson L.S."/>
            <person name="Brettin T."/>
            <person name="Bruce D."/>
            <person name="Detter J.C."/>
            <person name="Han C."/>
            <person name="Tapia R."/>
            <person name="Schmutz J."/>
            <person name="Larimer F."/>
            <person name="Land M."/>
            <person name="Hauser L."/>
            <person name="Kyrpides N."/>
            <person name="Mikhailova N."/>
            <person name="Bryant D.A."/>
            <person name="Hanada S."/>
            <person name="Tsukatani Y."/>
            <person name="Richardson P."/>
        </authorList>
    </citation>
    <scope>NUCLEOTIDE SEQUENCE [LARGE SCALE GENOMIC DNA]</scope>
    <source>
        <strain evidence="5">DSM 13941 / HLO8</strain>
    </source>
</reference>
<dbReference type="CDD" id="cd07041">
    <property type="entry name" value="STAS_RsbR_RsbS_like"/>
    <property type="match status" value="1"/>
</dbReference>
<dbReference type="PANTHER" id="PTHR33745:SF1">
    <property type="entry name" value="RSBT ANTAGONIST PROTEIN RSBS"/>
    <property type="match status" value="1"/>
</dbReference>
<dbReference type="PANTHER" id="PTHR33745">
    <property type="entry name" value="RSBT ANTAGONIST PROTEIN RSBS-RELATED"/>
    <property type="match status" value="1"/>
</dbReference>
<dbReference type="InterPro" id="IPR036513">
    <property type="entry name" value="STAS_dom_sf"/>
</dbReference>
<keyword evidence="1" id="KW-0175">Coiled coil</keyword>
<sequence>MRALLSRLIDVRHPDEDTQRRGRNVILLASGLSLLTILLATYSAFTGVLSLRVIIPIAVSLAVQTGVIILARSGRVNLAGSIMVGMAIAGTTGSALLNEDQFVIPVLFPVPLLVATAALHPTGIVVSLIGVLAGMGVVAGTLPPPESVLLRNALFVVTGLTCIFTALIGALISVGHERLRRRLHAEAQRADQSAQALQRLNDELDLRVQLQTETLQQMVQELEERSAQQEQLLNEITAQREVIRELSLPILPVGRDVLVAPLIGALDSERLHQLQTQAFQRVERARARLLILDVTGVPVIDTHAAQGLAGLIQGLRLLGAEVFIVGVRPEVAQTIVGLGILLRDVSVFSDLGSALESATMRLVER</sequence>
<dbReference type="InterPro" id="IPR051932">
    <property type="entry name" value="Bact_StressResp_Reg"/>
</dbReference>
<dbReference type="InterPro" id="IPR002645">
    <property type="entry name" value="STAS_dom"/>
</dbReference>
<dbReference type="HOGENOM" id="CLU_061564_0_0_0"/>
<evidence type="ECO:0000259" key="3">
    <source>
        <dbReference type="PROSITE" id="PS50801"/>
    </source>
</evidence>
<evidence type="ECO:0000256" key="1">
    <source>
        <dbReference type="SAM" id="Coils"/>
    </source>
</evidence>
<keyword evidence="2" id="KW-1133">Transmembrane helix</keyword>
<feature type="coiled-coil region" evidence="1">
    <location>
        <begin position="180"/>
        <end position="239"/>
    </location>
</feature>
<dbReference type="STRING" id="383372.Rcas_0373"/>
<dbReference type="SUPFAM" id="SSF52091">
    <property type="entry name" value="SpoIIaa-like"/>
    <property type="match status" value="1"/>
</dbReference>
<dbReference type="PROSITE" id="PS50801">
    <property type="entry name" value="STAS"/>
    <property type="match status" value="1"/>
</dbReference>
<dbReference type="AlphaFoldDB" id="A7NGB8"/>
<feature type="transmembrane region" description="Helical" evidence="2">
    <location>
        <begin position="25"/>
        <end position="45"/>
    </location>
</feature>
<keyword evidence="5" id="KW-1185">Reference proteome</keyword>
<dbReference type="Pfam" id="PF01740">
    <property type="entry name" value="STAS"/>
    <property type="match status" value="1"/>
</dbReference>
<dbReference type="Gene3D" id="3.30.750.24">
    <property type="entry name" value="STAS domain"/>
    <property type="match status" value="1"/>
</dbReference>
<proteinExistence type="predicted"/>
<gene>
    <name evidence="4" type="ordered locus">Rcas_0373</name>
</gene>
<dbReference type="OrthoDB" id="153847at2"/>
<protein>
    <submittedName>
        <fullName evidence="4">Anti-sigma-factor antagonist</fullName>
    </submittedName>
</protein>
<feature type="transmembrane region" description="Helical" evidence="2">
    <location>
        <begin position="124"/>
        <end position="142"/>
    </location>
</feature>
<feature type="transmembrane region" description="Helical" evidence="2">
    <location>
        <begin position="78"/>
        <end position="96"/>
    </location>
</feature>
<dbReference type="RefSeq" id="WP_011997909.1">
    <property type="nucleotide sequence ID" value="NC_009767.1"/>
</dbReference>
<feature type="transmembrane region" description="Helical" evidence="2">
    <location>
        <begin position="102"/>
        <end position="119"/>
    </location>
</feature>
<evidence type="ECO:0000313" key="5">
    <source>
        <dbReference type="Proteomes" id="UP000000263"/>
    </source>
</evidence>
<dbReference type="Proteomes" id="UP000000263">
    <property type="component" value="Chromosome"/>
</dbReference>
<keyword evidence="2" id="KW-0812">Transmembrane</keyword>
<dbReference type="EMBL" id="CP000804">
    <property type="protein sequence ID" value="ABU56505.1"/>
    <property type="molecule type" value="Genomic_DNA"/>
</dbReference>
<name>A7NGB8_ROSCS</name>
<accession>A7NGB8</accession>
<organism evidence="4 5">
    <name type="scientific">Roseiflexus castenholzii (strain DSM 13941 / HLO8)</name>
    <dbReference type="NCBI Taxonomy" id="383372"/>
    <lineage>
        <taxon>Bacteria</taxon>
        <taxon>Bacillati</taxon>
        <taxon>Chloroflexota</taxon>
        <taxon>Chloroflexia</taxon>
        <taxon>Chloroflexales</taxon>
        <taxon>Roseiflexineae</taxon>
        <taxon>Roseiflexaceae</taxon>
        <taxon>Roseiflexus</taxon>
    </lineage>
</organism>
<feature type="transmembrane region" description="Helical" evidence="2">
    <location>
        <begin position="51"/>
        <end position="71"/>
    </location>
</feature>
<dbReference type="KEGG" id="rca:Rcas_0373"/>
<keyword evidence="2" id="KW-0472">Membrane</keyword>
<feature type="domain" description="STAS" evidence="3">
    <location>
        <begin position="256"/>
        <end position="358"/>
    </location>
</feature>
<feature type="transmembrane region" description="Helical" evidence="2">
    <location>
        <begin position="154"/>
        <end position="174"/>
    </location>
</feature>
<evidence type="ECO:0000313" key="4">
    <source>
        <dbReference type="EMBL" id="ABU56505.1"/>
    </source>
</evidence>
<dbReference type="eggNOG" id="COG1366">
    <property type="taxonomic scope" value="Bacteria"/>
</dbReference>
<evidence type="ECO:0000256" key="2">
    <source>
        <dbReference type="SAM" id="Phobius"/>
    </source>
</evidence>